<reference evidence="3" key="1">
    <citation type="submission" date="2016-06" db="EMBL/GenBank/DDBJ databases">
        <title>Parallel loss of symbiosis genes in relatives of nitrogen-fixing non-legume Parasponia.</title>
        <authorList>
            <person name="Van Velzen R."/>
            <person name="Holmer R."/>
            <person name="Bu F."/>
            <person name="Rutten L."/>
            <person name="Van Zeijl A."/>
            <person name="Liu W."/>
            <person name="Santuari L."/>
            <person name="Cao Q."/>
            <person name="Sharma T."/>
            <person name="Shen D."/>
            <person name="Roswanjaya Y."/>
            <person name="Wardhani T."/>
            <person name="Kalhor M.S."/>
            <person name="Jansen J."/>
            <person name="Van den Hoogen J."/>
            <person name="Gungor B."/>
            <person name="Hartog M."/>
            <person name="Hontelez J."/>
            <person name="Verver J."/>
            <person name="Yang W.-C."/>
            <person name="Schijlen E."/>
            <person name="Repin R."/>
            <person name="Schilthuizen M."/>
            <person name="Schranz E."/>
            <person name="Heidstra R."/>
            <person name="Miyata K."/>
            <person name="Fedorova E."/>
            <person name="Kohlen W."/>
            <person name="Bisseling T."/>
            <person name="Smit S."/>
            <person name="Geurts R."/>
        </authorList>
    </citation>
    <scope>NUCLEOTIDE SEQUENCE [LARGE SCALE GENOMIC DNA]</scope>
    <source>
        <strain evidence="3">cv. RG33-2</strain>
    </source>
</reference>
<sequence length="78" mass="8357">MVAAILEAASTTGPPNPHQATMVDLVIPMMRNMNKRGDNGELLGEILEVELVLLIERYGVEEDEEGVGSWGFDGGEGS</sequence>
<dbReference type="AlphaFoldDB" id="A0A2P5E9C0"/>
<keyword evidence="3" id="KW-1185">Reference proteome</keyword>
<dbReference type="Proteomes" id="UP000237000">
    <property type="component" value="Unassembled WGS sequence"/>
</dbReference>
<gene>
    <name evidence="2" type="ORF">TorRG33x02_220430</name>
</gene>
<dbReference type="EMBL" id="JXTC01000201">
    <property type="protein sequence ID" value="PON82143.1"/>
    <property type="molecule type" value="Genomic_DNA"/>
</dbReference>
<accession>A0A2P5E9C0</accession>
<dbReference type="OrthoDB" id="10406912at2759"/>
<feature type="region of interest" description="Disordered" evidence="1">
    <location>
        <begin position="1"/>
        <end position="20"/>
    </location>
</feature>
<name>A0A2P5E9C0_TREOI</name>
<proteinExistence type="predicted"/>
<organism evidence="2 3">
    <name type="scientific">Trema orientale</name>
    <name type="common">Charcoal tree</name>
    <name type="synonym">Celtis orientalis</name>
    <dbReference type="NCBI Taxonomy" id="63057"/>
    <lineage>
        <taxon>Eukaryota</taxon>
        <taxon>Viridiplantae</taxon>
        <taxon>Streptophyta</taxon>
        <taxon>Embryophyta</taxon>
        <taxon>Tracheophyta</taxon>
        <taxon>Spermatophyta</taxon>
        <taxon>Magnoliopsida</taxon>
        <taxon>eudicotyledons</taxon>
        <taxon>Gunneridae</taxon>
        <taxon>Pentapetalae</taxon>
        <taxon>rosids</taxon>
        <taxon>fabids</taxon>
        <taxon>Rosales</taxon>
        <taxon>Cannabaceae</taxon>
        <taxon>Trema</taxon>
    </lineage>
</organism>
<comment type="caution">
    <text evidence="2">The sequence shown here is derived from an EMBL/GenBank/DDBJ whole genome shotgun (WGS) entry which is preliminary data.</text>
</comment>
<evidence type="ECO:0000313" key="3">
    <source>
        <dbReference type="Proteomes" id="UP000237000"/>
    </source>
</evidence>
<protein>
    <submittedName>
        <fullName evidence="2">Uncharacterized protein</fullName>
    </submittedName>
</protein>
<evidence type="ECO:0000313" key="2">
    <source>
        <dbReference type="EMBL" id="PON82143.1"/>
    </source>
</evidence>
<dbReference type="InParanoid" id="A0A2P5E9C0"/>
<evidence type="ECO:0000256" key="1">
    <source>
        <dbReference type="SAM" id="MobiDB-lite"/>
    </source>
</evidence>